<keyword evidence="6 9" id="KW-0175">Coiled coil</keyword>
<feature type="coiled-coil region" evidence="9">
    <location>
        <begin position="187"/>
        <end position="225"/>
    </location>
</feature>
<dbReference type="PANTHER" id="PTHR14885">
    <property type="entry name" value="CILIA- AND FLAGELLA-ASSOCIATED PROTEIN 43-RELATED"/>
    <property type="match status" value="1"/>
</dbReference>
<organism evidence="10 11">
    <name type="scientific">Halteria grandinella</name>
    <dbReference type="NCBI Taxonomy" id="5974"/>
    <lineage>
        <taxon>Eukaryota</taxon>
        <taxon>Sar</taxon>
        <taxon>Alveolata</taxon>
        <taxon>Ciliophora</taxon>
        <taxon>Intramacronucleata</taxon>
        <taxon>Spirotrichea</taxon>
        <taxon>Stichotrichia</taxon>
        <taxon>Sporadotrichida</taxon>
        <taxon>Halteriidae</taxon>
        <taxon>Halteria</taxon>
    </lineage>
</organism>
<sequence length="244" mass="28789">MEGVEDEEGEQIEHPEEIDWRGCYLPDSLKDSVLFTRSQLLSLINRKRELDEERVNLDKAFNEYKRDHNQKKKEIKENEKVRSERMKEYNERQMLRFGNLVELDNLEVSGSSAVVLDLQNKFHKTEKKCIHMVEEADGELEKTQRDLTNSIKNNTNLLNLIRQLGEEQLDLNKKLDSTNKAIFVDENDEVKKNIMEEKEKLKKLLEIQAKEIETLKTEINLYKKKGGHIYTKVTTNRRVANLNQ</sequence>
<dbReference type="PANTHER" id="PTHR14885:SF3">
    <property type="entry name" value="CILIA- AND FLAGELLA-ASSOCIATED PROTEIN 44"/>
    <property type="match status" value="1"/>
</dbReference>
<keyword evidence="11" id="KW-1185">Reference proteome</keyword>
<dbReference type="AlphaFoldDB" id="A0A8J8SVL0"/>
<evidence type="ECO:0000313" key="11">
    <source>
        <dbReference type="Proteomes" id="UP000785679"/>
    </source>
</evidence>
<evidence type="ECO:0000256" key="9">
    <source>
        <dbReference type="SAM" id="Coils"/>
    </source>
</evidence>
<keyword evidence="3" id="KW-0963">Cytoplasm</keyword>
<evidence type="ECO:0000256" key="1">
    <source>
        <dbReference type="ARBA" id="ARBA00004138"/>
    </source>
</evidence>
<evidence type="ECO:0000256" key="4">
    <source>
        <dbReference type="ARBA" id="ARBA00022574"/>
    </source>
</evidence>
<proteinExistence type="predicted"/>
<keyword evidence="4" id="KW-0853">WD repeat</keyword>
<comment type="subcellular location">
    <subcellularLocation>
        <location evidence="1">Cell projection</location>
        <location evidence="1">Cilium</location>
    </subcellularLocation>
    <subcellularLocation>
        <location evidence="2">Cytoplasm</location>
        <location evidence="2">Cytoskeleton</location>
    </subcellularLocation>
</comment>
<dbReference type="GO" id="GO:0005929">
    <property type="term" value="C:cilium"/>
    <property type="evidence" value="ECO:0007669"/>
    <property type="project" value="UniProtKB-SubCell"/>
</dbReference>
<name>A0A8J8SVL0_HALGN</name>
<keyword evidence="7" id="KW-0206">Cytoskeleton</keyword>
<keyword evidence="5" id="KW-0677">Repeat</keyword>
<dbReference type="GO" id="GO:0005856">
    <property type="term" value="C:cytoskeleton"/>
    <property type="evidence" value="ECO:0007669"/>
    <property type="project" value="UniProtKB-SubCell"/>
</dbReference>
<dbReference type="EMBL" id="RRYP01022106">
    <property type="protein sequence ID" value="TNV72497.1"/>
    <property type="molecule type" value="Genomic_DNA"/>
</dbReference>
<dbReference type="Proteomes" id="UP000785679">
    <property type="component" value="Unassembled WGS sequence"/>
</dbReference>
<gene>
    <name evidence="10" type="ORF">FGO68_gene16145</name>
</gene>
<feature type="coiled-coil region" evidence="9">
    <location>
        <begin position="40"/>
        <end position="81"/>
    </location>
</feature>
<evidence type="ECO:0000256" key="6">
    <source>
        <dbReference type="ARBA" id="ARBA00023054"/>
    </source>
</evidence>
<evidence type="ECO:0000256" key="5">
    <source>
        <dbReference type="ARBA" id="ARBA00022737"/>
    </source>
</evidence>
<evidence type="ECO:0000256" key="2">
    <source>
        <dbReference type="ARBA" id="ARBA00004245"/>
    </source>
</evidence>
<evidence type="ECO:0000256" key="3">
    <source>
        <dbReference type="ARBA" id="ARBA00022490"/>
    </source>
</evidence>
<protein>
    <submittedName>
        <fullName evidence="10">Uncharacterized protein</fullName>
    </submittedName>
</protein>
<keyword evidence="8" id="KW-0966">Cell projection</keyword>
<comment type="caution">
    <text evidence="10">The sequence shown here is derived from an EMBL/GenBank/DDBJ whole genome shotgun (WGS) entry which is preliminary data.</text>
</comment>
<evidence type="ECO:0000256" key="8">
    <source>
        <dbReference type="ARBA" id="ARBA00023273"/>
    </source>
</evidence>
<evidence type="ECO:0000256" key="7">
    <source>
        <dbReference type="ARBA" id="ARBA00023212"/>
    </source>
</evidence>
<reference evidence="10" key="1">
    <citation type="submission" date="2019-06" db="EMBL/GenBank/DDBJ databases">
        <authorList>
            <person name="Zheng W."/>
        </authorList>
    </citation>
    <scope>NUCLEOTIDE SEQUENCE</scope>
    <source>
        <strain evidence="10">QDHG01</strain>
    </source>
</reference>
<accession>A0A8J8SVL0</accession>
<dbReference type="OrthoDB" id="1935234at2759"/>
<evidence type="ECO:0000313" key="10">
    <source>
        <dbReference type="EMBL" id="TNV72497.1"/>
    </source>
</evidence>